<dbReference type="EMBL" id="CAJVPQ010026049">
    <property type="protein sequence ID" value="CAG8767929.1"/>
    <property type="molecule type" value="Genomic_DNA"/>
</dbReference>
<name>A0A9N9NWU9_9GLOM</name>
<sequence>MEISNEPFRVEIPAVALILALQILHPLTFKWPQELFSQIDLFYLAG</sequence>
<organism evidence="1 2">
    <name type="scientific">Funneliformis caledonium</name>
    <dbReference type="NCBI Taxonomy" id="1117310"/>
    <lineage>
        <taxon>Eukaryota</taxon>
        <taxon>Fungi</taxon>
        <taxon>Fungi incertae sedis</taxon>
        <taxon>Mucoromycota</taxon>
        <taxon>Glomeromycotina</taxon>
        <taxon>Glomeromycetes</taxon>
        <taxon>Glomerales</taxon>
        <taxon>Glomeraceae</taxon>
        <taxon>Funneliformis</taxon>
    </lineage>
</organism>
<evidence type="ECO:0000313" key="2">
    <source>
        <dbReference type="Proteomes" id="UP000789570"/>
    </source>
</evidence>
<proteinExistence type="predicted"/>
<dbReference type="Proteomes" id="UP000789570">
    <property type="component" value="Unassembled WGS sequence"/>
</dbReference>
<accession>A0A9N9NWU9</accession>
<feature type="non-terminal residue" evidence="1">
    <location>
        <position position="46"/>
    </location>
</feature>
<gene>
    <name evidence="1" type="ORF">FCALED_LOCUS17341</name>
</gene>
<evidence type="ECO:0000313" key="1">
    <source>
        <dbReference type="EMBL" id="CAG8767929.1"/>
    </source>
</evidence>
<keyword evidence="2" id="KW-1185">Reference proteome</keyword>
<reference evidence="1" key="1">
    <citation type="submission" date="2021-06" db="EMBL/GenBank/DDBJ databases">
        <authorList>
            <person name="Kallberg Y."/>
            <person name="Tangrot J."/>
            <person name="Rosling A."/>
        </authorList>
    </citation>
    <scope>NUCLEOTIDE SEQUENCE</scope>
    <source>
        <strain evidence="1">UK204</strain>
    </source>
</reference>
<protein>
    <submittedName>
        <fullName evidence="1">17263_t:CDS:1</fullName>
    </submittedName>
</protein>
<dbReference type="AlphaFoldDB" id="A0A9N9NWU9"/>
<comment type="caution">
    <text evidence="1">The sequence shown here is derived from an EMBL/GenBank/DDBJ whole genome shotgun (WGS) entry which is preliminary data.</text>
</comment>